<dbReference type="InterPro" id="IPR002110">
    <property type="entry name" value="Ankyrin_rpt"/>
</dbReference>
<evidence type="ECO:0000256" key="17">
    <source>
        <dbReference type="ARBA" id="ARBA00080621"/>
    </source>
</evidence>
<comment type="pathway">
    <text evidence="3">Protein modification; protein ubiquitination.</text>
</comment>
<keyword evidence="11" id="KW-0862">Zinc</keyword>
<keyword evidence="6" id="KW-0808">Transferase</keyword>
<dbReference type="Gene3D" id="2.30.30.40">
    <property type="entry name" value="SH3 Domains"/>
    <property type="match status" value="2"/>
</dbReference>
<reference evidence="24" key="1">
    <citation type="submission" date="2025-08" db="UniProtKB">
        <authorList>
            <consortium name="Ensembl"/>
        </authorList>
    </citation>
    <scope>IDENTIFICATION</scope>
</reference>
<keyword evidence="9 19" id="KW-0863">Zinc-finger</keyword>
<organism evidence="24 25">
    <name type="scientific">Astyanax mexicanus</name>
    <name type="common">Blind cave fish</name>
    <name type="synonym">Astyanax fasciatus mexicanus</name>
    <dbReference type="NCBI Taxonomy" id="7994"/>
    <lineage>
        <taxon>Eukaryota</taxon>
        <taxon>Metazoa</taxon>
        <taxon>Chordata</taxon>
        <taxon>Craniata</taxon>
        <taxon>Vertebrata</taxon>
        <taxon>Euteleostomi</taxon>
        <taxon>Actinopterygii</taxon>
        <taxon>Neopterygii</taxon>
        <taxon>Teleostei</taxon>
        <taxon>Ostariophysi</taxon>
        <taxon>Characiformes</taxon>
        <taxon>Characoidei</taxon>
        <taxon>Acestrorhamphidae</taxon>
        <taxon>Acestrorhamphinae</taxon>
        <taxon>Astyanax</taxon>
    </lineage>
</organism>
<dbReference type="Gene3D" id="3.30.40.10">
    <property type="entry name" value="Zinc/RING finger domain, C3HC4 (zinc finger)"/>
    <property type="match status" value="2"/>
</dbReference>
<dbReference type="InterPro" id="IPR037252">
    <property type="entry name" value="Mib_Herc2_sf"/>
</dbReference>
<evidence type="ECO:0000256" key="6">
    <source>
        <dbReference type="ARBA" id="ARBA00022679"/>
    </source>
</evidence>
<dbReference type="InterPro" id="IPR042056">
    <property type="entry name" value="MIB1/2_ZZ"/>
</dbReference>
<evidence type="ECO:0000256" key="15">
    <source>
        <dbReference type="ARBA" id="ARBA00071885"/>
    </source>
</evidence>
<evidence type="ECO:0000256" key="2">
    <source>
        <dbReference type="ARBA" id="ARBA00004496"/>
    </source>
</evidence>
<dbReference type="Pfam" id="PF12796">
    <property type="entry name" value="Ank_2"/>
    <property type="match status" value="2"/>
</dbReference>
<dbReference type="SMART" id="SM00248">
    <property type="entry name" value="ANK"/>
    <property type="match status" value="7"/>
</dbReference>
<comment type="function">
    <text evidence="14">E3 ubiquitin-protein ligase that mediates ubiquitination of Delta receptors, which act as ligands of Notch proteins. Positively regulates the Delta-mediated Notch signaling by ubiquitinating the intracellular domain of Delta, leading to endocytosis of Delta receptors.</text>
</comment>
<evidence type="ECO:0000256" key="3">
    <source>
        <dbReference type="ARBA" id="ARBA00004906"/>
    </source>
</evidence>
<dbReference type="InterPro" id="IPR001841">
    <property type="entry name" value="Znf_RING"/>
</dbReference>
<dbReference type="Pfam" id="PF13920">
    <property type="entry name" value="zf-C3HC4_3"/>
    <property type="match status" value="2"/>
</dbReference>
<dbReference type="SMART" id="SM00291">
    <property type="entry name" value="ZnF_ZZ"/>
    <property type="match status" value="1"/>
</dbReference>
<dbReference type="EC" id="2.3.2.27" evidence="4"/>
<keyword evidence="10" id="KW-0833">Ubl conjugation pathway</keyword>
<name>A0A8B9LQ97_ASTMX</name>
<dbReference type="GO" id="GO:0008270">
    <property type="term" value="F:zinc ion binding"/>
    <property type="evidence" value="ECO:0007669"/>
    <property type="project" value="UniProtKB-KW"/>
</dbReference>
<keyword evidence="12" id="KW-0914">Notch signaling pathway</keyword>
<dbReference type="InterPro" id="IPR043145">
    <property type="entry name" value="Znf_ZZ_sf"/>
</dbReference>
<sequence length="975" mass="107042">MGFTPDLSPESPLLGTLPLPPPRSRAAGSGAGAAPPHSAPLVRSHRKRSGEAGCGSPPAHGAMEVGMRVVRGVDWKWGNQDDGEGHVGTVVEVGRQGSTTTPDKTVVVQWDSGTRTNYRTGYQGAFDLLLYDNAQIGVRHSNIICDSCKKHGIMGMRWKCKVCFDYDLCTHCYMNNKHDLSHAFERYETAHSQPVSLAPRQNLSRIILKGIFQGVKVVRGPDWDWGNQDGGEGKIGKVVDIRGWDQESGRSVASVTWSNGTTNVYRMGHKGKVDLKYVSDGQGGYYYKEHLPKLGEHAELQRQESADGHTFQQGDKVKCLLEVDILRQMQEGHGGWNPKMAEYICRIGTVHRITDRGDVRVQYSNNIRWTFHPGALTKVNTFAVGELVRVLDDIESVKRLQAGHGEWTDSMASALGQVGKVLKVYADGDLRVAFGGQTWTFNPACLSGQPGEVDANLMTAENPSESGSTVISVLEKLLSQSTEQDNPGRLVIEAAHGSATKVRELVQKHPDKVDIKNQGKTALQVAAHQGHMEVVKVLLQANSSIEAKDEDGDAALHYTAFGNQAEIARLLLSKGANVNLLNNSMCTALHIAVNKGFTDVVRVLTEHSADVNLQDSYGDTPLHDAIAKDFRSIIEILTVVPNIDFTQQNNRGFNLLHHAALKGNKLATEMILSRARQLADVKKEDGFSALHLAALNNHRDVAEILVKEGRCDGNIRNNRNQTPLQLAVTQGHVALVALLVSEGADVNAEDEEGDTAMHTALSRQQLTNMLSTSEREASALYCRVSEKGEKIEKRGGKGERDNISITHSRVYKLQAITCGTSSSSSSLRRVHTTPNTMTNLAMPSAPGPSECLICSELALLVLFSPCQHSVACEECAHRMKKCIKCQVTITKKIRQDQTEVECSPNSDNSEQHNLLEQLQSRYRQMEERITCPICIDNQIKLVFQCGHASCIDCSAALKTCPICRQTIRERIQLFV</sequence>
<proteinExistence type="predicted"/>
<dbReference type="InterPro" id="IPR036770">
    <property type="entry name" value="Ankyrin_rpt-contain_sf"/>
</dbReference>
<dbReference type="GO" id="GO:0007219">
    <property type="term" value="P:Notch signaling pathway"/>
    <property type="evidence" value="ECO:0007669"/>
    <property type="project" value="UniProtKB-KW"/>
</dbReference>
<feature type="compositionally biased region" description="Low complexity" evidence="20">
    <location>
        <begin position="7"/>
        <end position="17"/>
    </location>
</feature>
<dbReference type="PRINTS" id="PR01415">
    <property type="entry name" value="ANKYRIN"/>
</dbReference>
<evidence type="ECO:0000256" key="5">
    <source>
        <dbReference type="ARBA" id="ARBA00022490"/>
    </source>
</evidence>
<dbReference type="InterPro" id="IPR013083">
    <property type="entry name" value="Znf_RING/FYVE/PHD"/>
</dbReference>
<dbReference type="PROSITE" id="PS50089">
    <property type="entry name" value="ZF_RING_2"/>
    <property type="match status" value="1"/>
</dbReference>
<evidence type="ECO:0000256" key="1">
    <source>
        <dbReference type="ARBA" id="ARBA00000900"/>
    </source>
</evidence>
<dbReference type="InterPro" id="IPR040847">
    <property type="entry name" value="SH3_15"/>
</dbReference>
<evidence type="ECO:0000259" key="22">
    <source>
        <dbReference type="PROSITE" id="PS50135"/>
    </source>
</evidence>
<feature type="repeat" description="ANK" evidence="18">
    <location>
        <begin position="584"/>
        <end position="616"/>
    </location>
</feature>
<evidence type="ECO:0000256" key="14">
    <source>
        <dbReference type="ARBA" id="ARBA00056224"/>
    </source>
</evidence>
<feature type="repeat" description="ANK" evidence="18">
    <location>
        <begin position="719"/>
        <end position="751"/>
    </location>
</feature>
<dbReference type="SUPFAM" id="SSF159034">
    <property type="entry name" value="Mib/herc2 domain-like"/>
    <property type="match status" value="2"/>
</dbReference>
<evidence type="ECO:0000313" key="24">
    <source>
        <dbReference type="Ensembl" id="ENSAMXP00005053823.1"/>
    </source>
</evidence>
<dbReference type="PANTHER" id="PTHR24202:SF4">
    <property type="entry name" value="E3 UBIQUITIN-PROTEIN LIGASE MIB2-RELATED"/>
    <property type="match status" value="1"/>
</dbReference>
<evidence type="ECO:0000256" key="16">
    <source>
        <dbReference type="ARBA" id="ARBA00078905"/>
    </source>
</evidence>
<dbReference type="PROSITE" id="PS50088">
    <property type="entry name" value="ANK_REPEAT"/>
    <property type="match status" value="5"/>
</dbReference>
<feature type="repeat" description="ANK" evidence="18">
    <location>
        <begin position="685"/>
        <end position="709"/>
    </location>
</feature>
<dbReference type="FunFam" id="3.30.40.10:FF:000094">
    <property type="entry name" value="E3 ubiquitin-protein ligase MIB2 isoform X1"/>
    <property type="match status" value="1"/>
</dbReference>
<dbReference type="Ensembl" id="ENSAMXT00005058201.1">
    <property type="protein sequence ID" value="ENSAMXP00005053823.1"/>
    <property type="gene ID" value="ENSAMXG00005023824.1"/>
</dbReference>
<comment type="subcellular location">
    <subcellularLocation>
        <location evidence="2">Cytoplasm</location>
    </subcellularLocation>
</comment>
<dbReference type="GO" id="GO:0005737">
    <property type="term" value="C:cytoplasm"/>
    <property type="evidence" value="ECO:0007669"/>
    <property type="project" value="UniProtKB-SubCell"/>
</dbReference>
<dbReference type="CDD" id="cd16726">
    <property type="entry name" value="RING-HC_MIB2_rpt1"/>
    <property type="match status" value="1"/>
</dbReference>
<dbReference type="FunFam" id="3.30.40.10:FF:000261">
    <property type="entry name" value="Mindbomb E3 ubiquitin protein ligase 2"/>
    <property type="match status" value="1"/>
</dbReference>
<keyword evidence="7" id="KW-0479">Metal-binding</keyword>
<dbReference type="SUPFAM" id="SSF57850">
    <property type="entry name" value="RING/U-box"/>
    <property type="match status" value="2"/>
</dbReference>
<dbReference type="UniPathway" id="UPA00143"/>
<dbReference type="PANTHER" id="PTHR24202">
    <property type="entry name" value="E3 UBIQUITIN-PROTEIN LIGASE MIB2"/>
    <property type="match status" value="1"/>
</dbReference>
<dbReference type="Gene3D" id="3.30.60.90">
    <property type="match status" value="1"/>
</dbReference>
<feature type="compositionally biased region" description="Low complexity" evidence="20">
    <location>
        <begin position="24"/>
        <end position="40"/>
    </location>
</feature>
<accession>A0A8B9LQ97</accession>
<dbReference type="FunFam" id="1.25.40.20:FF:000110">
    <property type="entry name" value="Mindbomb E3 ubiquitin protein ligase 2"/>
    <property type="match status" value="1"/>
</dbReference>
<feature type="domain" description="MIB/HERC2" evidence="23">
    <location>
        <begin position="55"/>
        <end position="134"/>
    </location>
</feature>
<evidence type="ECO:0000256" key="20">
    <source>
        <dbReference type="SAM" id="MobiDB-lite"/>
    </source>
</evidence>
<dbReference type="Pfam" id="PF00023">
    <property type="entry name" value="Ank"/>
    <property type="match status" value="2"/>
</dbReference>
<dbReference type="PROSITE" id="PS50297">
    <property type="entry name" value="ANK_REP_REGION"/>
    <property type="match status" value="5"/>
</dbReference>
<feature type="domain" description="ZZ-type" evidence="22">
    <location>
        <begin position="140"/>
        <end position="192"/>
    </location>
</feature>
<evidence type="ECO:0000256" key="18">
    <source>
        <dbReference type="PROSITE-ProRule" id="PRU00023"/>
    </source>
</evidence>
<evidence type="ECO:0000256" key="7">
    <source>
        <dbReference type="ARBA" id="ARBA00022723"/>
    </source>
</evidence>
<dbReference type="Pfam" id="PF18346">
    <property type="entry name" value="SH3_15"/>
    <property type="match status" value="2"/>
</dbReference>
<evidence type="ECO:0000256" key="4">
    <source>
        <dbReference type="ARBA" id="ARBA00012483"/>
    </source>
</evidence>
<evidence type="ECO:0000313" key="25">
    <source>
        <dbReference type="Proteomes" id="UP000694621"/>
    </source>
</evidence>
<dbReference type="SMART" id="SM00184">
    <property type="entry name" value="RING"/>
    <property type="match status" value="2"/>
</dbReference>
<dbReference type="Proteomes" id="UP000694621">
    <property type="component" value="Unplaced"/>
</dbReference>
<evidence type="ECO:0000256" key="12">
    <source>
        <dbReference type="ARBA" id="ARBA00022976"/>
    </source>
</evidence>
<dbReference type="GO" id="GO:0061630">
    <property type="term" value="F:ubiquitin protein ligase activity"/>
    <property type="evidence" value="ECO:0007669"/>
    <property type="project" value="UniProtKB-EC"/>
</dbReference>
<feature type="repeat" description="ANK" evidence="18">
    <location>
        <begin position="518"/>
        <end position="550"/>
    </location>
</feature>
<dbReference type="AlphaFoldDB" id="A0A8B9LQ97"/>
<dbReference type="PROSITE" id="PS50135">
    <property type="entry name" value="ZF_ZZ_2"/>
    <property type="match status" value="1"/>
</dbReference>
<evidence type="ECO:0000259" key="23">
    <source>
        <dbReference type="PROSITE" id="PS51416"/>
    </source>
</evidence>
<feature type="domain" description="MIB/HERC2" evidence="23">
    <location>
        <begin position="203"/>
        <end position="281"/>
    </location>
</feature>
<feature type="domain" description="RING-type" evidence="21">
    <location>
        <begin position="931"/>
        <end position="964"/>
    </location>
</feature>
<feature type="region of interest" description="Disordered" evidence="20">
    <location>
        <begin position="1"/>
        <end position="63"/>
    </location>
</feature>
<keyword evidence="8" id="KW-0677">Repeat</keyword>
<evidence type="ECO:0000256" key="19">
    <source>
        <dbReference type="PROSITE-ProRule" id="PRU00228"/>
    </source>
</evidence>
<feature type="repeat" description="ANK" evidence="18">
    <location>
        <begin position="551"/>
        <end position="583"/>
    </location>
</feature>
<evidence type="ECO:0000256" key="9">
    <source>
        <dbReference type="ARBA" id="ARBA00022771"/>
    </source>
</evidence>
<protein>
    <recommendedName>
        <fullName evidence="15">E3 ubiquitin-protein ligase MIB2</fullName>
        <ecNumber evidence="4">2.3.2.27</ecNumber>
    </recommendedName>
    <alternativeName>
        <fullName evidence="16">Mind bomb homolog 2</fullName>
    </alternativeName>
    <alternativeName>
        <fullName evidence="17">RING-type E3 ubiquitin transferase MIB2</fullName>
    </alternativeName>
</protein>
<comment type="catalytic activity">
    <reaction evidence="1">
        <text>S-ubiquitinyl-[E2 ubiquitin-conjugating enzyme]-L-cysteine + [acceptor protein]-L-lysine = [E2 ubiquitin-conjugating enzyme]-L-cysteine + N(6)-ubiquitinyl-[acceptor protein]-L-lysine.</text>
        <dbReference type="EC" id="2.3.2.27"/>
    </reaction>
</comment>
<dbReference type="InterPro" id="IPR010606">
    <property type="entry name" value="Mib_Herc2"/>
</dbReference>
<dbReference type="FunFam" id="3.30.60.90:FF:000004">
    <property type="entry name" value="Putative E3 ubiquitin-protein ligase MIB2"/>
    <property type="match status" value="1"/>
</dbReference>
<dbReference type="InterPro" id="IPR000433">
    <property type="entry name" value="Znf_ZZ"/>
</dbReference>
<keyword evidence="13 18" id="KW-0040">ANK repeat</keyword>
<dbReference type="FunFam" id="2.30.30.40:FF:000078">
    <property type="entry name" value="Putative e3 ubiquitin-protein ligase mib2"/>
    <property type="match status" value="1"/>
</dbReference>
<dbReference type="PROSITE" id="PS01357">
    <property type="entry name" value="ZF_ZZ_1"/>
    <property type="match status" value="1"/>
</dbReference>
<dbReference type="FunFam" id="2.30.30.40:FF:000044">
    <property type="entry name" value="E3 ubiquitin-protein ligase MIB2, putative"/>
    <property type="match status" value="1"/>
</dbReference>
<evidence type="ECO:0000256" key="10">
    <source>
        <dbReference type="ARBA" id="ARBA00022786"/>
    </source>
</evidence>
<dbReference type="Gene3D" id="1.25.40.20">
    <property type="entry name" value="Ankyrin repeat-containing domain"/>
    <property type="match status" value="2"/>
</dbReference>
<evidence type="ECO:0000259" key="21">
    <source>
        <dbReference type="PROSITE" id="PS50089"/>
    </source>
</evidence>
<evidence type="ECO:0000256" key="8">
    <source>
        <dbReference type="ARBA" id="ARBA00022737"/>
    </source>
</evidence>
<dbReference type="Pfam" id="PF00569">
    <property type="entry name" value="ZZ"/>
    <property type="match status" value="1"/>
</dbReference>
<dbReference type="CDD" id="cd02339">
    <property type="entry name" value="ZZ_Mind_bomb"/>
    <property type="match status" value="1"/>
</dbReference>
<dbReference type="SUPFAM" id="SSF48403">
    <property type="entry name" value="Ankyrin repeat"/>
    <property type="match status" value="1"/>
</dbReference>
<dbReference type="PROSITE" id="PS51416">
    <property type="entry name" value="MIB_HERC2"/>
    <property type="match status" value="2"/>
</dbReference>
<evidence type="ECO:0000256" key="11">
    <source>
        <dbReference type="ARBA" id="ARBA00022833"/>
    </source>
</evidence>
<evidence type="ECO:0000256" key="13">
    <source>
        <dbReference type="ARBA" id="ARBA00023043"/>
    </source>
</evidence>
<dbReference type="GO" id="GO:0016567">
    <property type="term" value="P:protein ubiquitination"/>
    <property type="evidence" value="ECO:0007669"/>
    <property type="project" value="UniProtKB-UniPathway"/>
</dbReference>
<keyword evidence="5" id="KW-0963">Cytoplasm</keyword>
<dbReference type="Pfam" id="PF06701">
    <property type="entry name" value="MIB_HERC2"/>
    <property type="match status" value="2"/>
</dbReference>